<dbReference type="InterPro" id="IPR053135">
    <property type="entry name" value="AKR2_Oxidoreductase"/>
</dbReference>
<dbReference type="PANTHER" id="PTHR43312">
    <property type="entry name" value="D-THREO-ALDOSE 1-DEHYDROGENASE"/>
    <property type="match status" value="1"/>
</dbReference>
<dbReference type="InterPro" id="IPR017896">
    <property type="entry name" value="4Fe4S_Fe-S-bd"/>
</dbReference>
<feature type="domain" description="4Fe-4S ferredoxin-type" evidence="4">
    <location>
        <begin position="296"/>
        <end position="326"/>
    </location>
</feature>
<dbReference type="InterPro" id="IPR020471">
    <property type="entry name" value="AKR"/>
</dbReference>
<dbReference type="PRINTS" id="PR00069">
    <property type="entry name" value="ALDKETRDTASE"/>
</dbReference>
<dbReference type="InterPro" id="IPR036812">
    <property type="entry name" value="NAD(P)_OxRdtase_dom_sf"/>
</dbReference>
<evidence type="ECO:0000313" key="5">
    <source>
        <dbReference type="EMBL" id="NSJ86551.1"/>
    </source>
</evidence>
<evidence type="ECO:0000259" key="4">
    <source>
        <dbReference type="PROSITE" id="PS51379"/>
    </source>
</evidence>
<dbReference type="Pfam" id="PF13534">
    <property type="entry name" value="Fer4_17"/>
    <property type="match status" value="1"/>
</dbReference>
<dbReference type="SUPFAM" id="SSF46548">
    <property type="entry name" value="alpha-helical ferredoxin"/>
    <property type="match status" value="1"/>
</dbReference>
<keyword evidence="6" id="KW-1185">Reference proteome</keyword>
<keyword evidence="3" id="KW-0411">Iron-sulfur</keyword>
<dbReference type="Gene3D" id="3.20.20.100">
    <property type="entry name" value="NADP-dependent oxidoreductase domain"/>
    <property type="match status" value="1"/>
</dbReference>
<dbReference type="CDD" id="cd19100">
    <property type="entry name" value="AKR_unchar"/>
    <property type="match status" value="1"/>
</dbReference>
<dbReference type="PANTHER" id="PTHR43312:SF1">
    <property type="entry name" value="NADP-DEPENDENT OXIDOREDUCTASE DOMAIN-CONTAINING PROTEIN"/>
    <property type="match status" value="1"/>
</dbReference>
<dbReference type="Pfam" id="PF00248">
    <property type="entry name" value="Aldo_ket_red"/>
    <property type="match status" value="1"/>
</dbReference>
<dbReference type="PROSITE" id="PS00198">
    <property type="entry name" value="4FE4S_FER_1"/>
    <property type="match status" value="1"/>
</dbReference>
<comment type="caution">
    <text evidence="5">The sequence shown here is derived from an EMBL/GenBank/DDBJ whole genome shotgun (WGS) entry which is preliminary data.</text>
</comment>
<gene>
    <name evidence="5" type="ORF">G5A70_10310</name>
</gene>
<evidence type="ECO:0000256" key="3">
    <source>
        <dbReference type="ARBA" id="ARBA00023014"/>
    </source>
</evidence>
<proteinExistence type="predicted"/>
<dbReference type="EMBL" id="JAAITA010000013">
    <property type="protein sequence ID" value="NSJ86551.1"/>
    <property type="molecule type" value="Genomic_DNA"/>
</dbReference>
<dbReference type="RefSeq" id="WP_173749564.1">
    <property type="nucleotide sequence ID" value="NZ_JAAITA010000013.1"/>
</dbReference>
<reference evidence="5 6" key="1">
    <citation type="journal article" date="2020" name="Cell Host Microbe">
        <title>Functional and Genomic Variation between Human-Derived Isolates of Lachnospiraceae Reveals Inter- and Intra-Species Diversity.</title>
        <authorList>
            <person name="Sorbara M.T."/>
            <person name="Littmann E.R."/>
            <person name="Fontana E."/>
            <person name="Moody T.U."/>
            <person name="Kohout C.E."/>
            <person name="Gjonbalaj M."/>
            <person name="Eaton V."/>
            <person name="Seok R."/>
            <person name="Leiner I.M."/>
            <person name="Pamer E.G."/>
        </authorList>
    </citation>
    <scope>NUCLEOTIDE SEQUENCE [LARGE SCALE GENOMIC DNA]</scope>
    <source>
        <strain evidence="5 6">MSK.15.26</strain>
    </source>
</reference>
<evidence type="ECO:0000256" key="1">
    <source>
        <dbReference type="ARBA" id="ARBA00022723"/>
    </source>
</evidence>
<dbReference type="InterPro" id="IPR017900">
    <property type="entry name" value="4Fe4S_Fe_S_CS"/>
</dbReference>
<accession>A0ABX2I7W0</accession>
<sequence>MQKVRLGKTELEVSKNGFGALPIQRITKAEAVYLLQKAFYHGINYFDTARAYSDSEEKLGAAFSYTREKLVISTKTTAQNEKDFWKDLDESLLKLQTDYIDIYQFHNPAFCPRPEDGTGLYEAALKAKEQGKIRHIGITNHRLAVADEAIASGLYETLQFPFSYLAAEADIKLAEQCKDADMGFIAMKGLSGGLIHNSAAAYAFMAQPQFSNVAPIWGIQKENELDEFLSYEVCPPQLTKELQEEIAKDREQLSGDFCRGCGYCMPCPAGIEINNCARMSLMLRRAPQTAWLSSEWQAKMQKIDGCMHCNKCMKKCPYGLNTPELLAKNYEDYKTFL</sequence>
<dbReference type="PROSITE" id="PS51379">
    <property type="entry name" value="4FE4S_FER_2"/>
    <property type="match status" value="1"/>
</dbReference>
<dbReference type="SUPFAM" id="SSF51430">
    <property type="entry name" value="NAD(P)-linked oxidoreductase"/>
    <property type="match status" value="1"/>
</dbReference>
<dbReference type="Proteomes" id="UP000822142">
    <property type="component" value="Unassembled WGS sequence"/>
</dbReference>
<evidence type="ECO:0000313" key="6">
    <source>
        <dbReference type="Proteomes" id="UP000822142"/>
    </source>
</evidence>
<dbReference type="InterPro" id="IPR023210">
    <property type="entry name" value="NADP_OxRdtase_dom"/>
</dbReference>
<organism evidence="5 6">
    <name type="scientific">Blautia hansenii</name>
    <name type="common">Ruminococcus hansenii</name>
    <dbReference type="NCBI Taxonomy" id="1322"/>
    <lineage>
        <taxon>Bacteria</taxon>
        <taxon>Bacillati</taxon>
        <taxon>Bacillota</taxon>
        <taxon>Clostridia</taxon>
        <taxon>Lachnospirales</taxon>
        <taxon>Lachnospiraceae</taxon>
        <taxon>Blautia</taxon>
    </lineage>
</organism>
<protein>
    <submittedName>
        <fullName evidence="5">Aldo/keto reductase</fullName>
    </submittedName>
</protein>
<keyword evidence="1" id="KW-0479">Metal-binding</keyword>
<name>A0ABX2I7W0_BLAHA</name>
<keyword evidence="2" id="KW-0408">Iron</keyword>
<evidence type="ECO:0000256" key="2">
    <source>
        <dbReference type="ARBA" id="ARBA00023004"/>
    </source>
</evidence>